<reference evidence="1 2" key="1">
    <citation type="submission" date="2018-01" db="EMBL/GenBank/DDBJ databases">
        <title>Cryobacterium sp. nov., from glaciers in China.</title>
        <authorList>
            <person name="Liu Q."/>
            <person name="Xin Y.-H."/>
        </authorList>
    </citation>
    <scope>NUCLEOTIDE SEQUENCE [LARGE SCALE GENOMIC DNA]</scope>
    <source>
        <strain evidence="1 2">TMB1-8</strain>
    </source>
</reference>
<dbReference type="OrthoDB" id="9893087at2"/>
<dbReference type="EMBL" id="PPXF01000022">
    <property type="protein sequence ID" value="POH69371.1"/>
    <property type="molecule type" value="Genomic_DNA"/>
</dbReference>
<gene>
    <name evidence="1" type="ORF">C3B59_05635</name>
</gene>
<evidence type="ECO:0000313" key="1">
    <source>
        <dbReference type="EMBL" id="POH69371.1"/>
    </source>
</evidence>
<protein>
    <recommendedName>
        <fullName evidence="3">MarR family transcriptional regulator</fullName>
    </recommendedName>
</protein>
<comment type="caution">
    <text evidence="1">The sequence shown here is derived from an EMBL/GenBank/DDBJ whole genome shotgun (WGS) entry which is preliminary data.</text>
</comment>
<dbReference type="AlphaFoldDB" id="A0A2S3ZLH0"/>
<sequence>MALDGASPRTSTSHPVTSVDAGRAVALPESQTAVLMLLTSGGSLADHEMTALAAKHGISFSPQRLRTARSELAEAGRVVLVDGEFRLTKSKYRAQVWALADRVAA</sequence>
<evidence type="ECO:0008006" key="3">
    <source>
        <dbReference type="Google" id="ProtNLM"/>
    </source>
</evidence>
<dbReference type="RefSeq" id="WP_103430414.1">
    <property type="nucleotide sequence ID" value="NZ_PPXF01000022.1"/>
</dbReference>
<accession>A0A2S3ZLH0</accession>
<name>A0A2S3ZLH0_9MICO</name>
<organism evidence="1 2">
    <name type="scientific">Cryobacterium zongtaii</name>
    <dbReference type="NCBI Taxonomy" id="1259217"/>
    <lineage>
        <taxon>Bacteria</taxon>
        <taxon>Bacillati</taxon>
        <taxon>Actinomycetota</taxon>
        <taxon>Actinomycetes</taxon>
        <taxon>Micrococcales</taxon>
        <taxon>Microbacteriaceae</taxon>
        <taxon>Cryobacterium</taxon>
    </lineage>
</organism>
<evidence type="ECO:0000313" key="2">
    <source>
        <dbReference type="Proteomes" id="UP000237104"/>
    </source>
</evidence>
<proteinExistence type="predicted"/>
<dbReference type="Proteomes" id="UP000237104">
    <property type="component" value="Unassembled WGS sequence"/>
</dbReference>